<dbReference type="RefSeq" id="WP_014699370.1">
    <property type="nucleotide sequence ID" value="NC_017845.1"/>
</dbReference>
<dbReference type="eggNOG" id="ENOG5031DUX">
    <property type="taxonomic scope" value="Bacteria"/>
</dbReference>
<dbReference type="EMBL" id="CP003415">
    <property type="protein sequence ID" value="AFI89712.1"/>
    <property type="molecule type" value="Genomic_DNA"/>
</dbReference>
<protein>
    <submittedName>
        <fullName evidence="1">PilX7</fullName>
    </submittedName>
</protein>
<evidence type="ECO:0000313" key="2">
    <source>
        <dbReference type="Proteomes" id="UP000008044"/>
    </source>
</evidence>
<evidence type="ECO:0000313" key="1">
    <source>
        <dbReference type="EMBL" id="AFI89712.1"/>
    </source>
</evidence>
<dbReference type="PROSITE" id="PS51257">
    <property type="entry name" value="PROKAR_LIPOPROTEIN"/>
    <property type="match status" value="1"/>
</dbReference>
<dbReference type="STRING" id="1905730.W5S_1620"/>
<proteinExistence type="predicted"/>
<organism evidence="1 2">
    <name type="scientific">Pectobacterium parmentieri</name>
    <dbReference type="NCBI Taxonomy" id="1905730"/>
    <lineage>
        <taxon>Bacteria</taxon>
        <taxon>Pseudomonadati</taxon>
        <taxon>Pseudomonadota</taxon>
        <taxon>Gammaproteobacteria</taxon>
        <taxon>Enterobacterales</taxon>
        <taxon>Pectobacteriaceae</taxon>
        <taxon>Pectobacterium</taxon>
    </lineage>
</organism>
<accession>A0A0H3I0W9</accession>
<dbReference type="HOGENOM" id="CLU_217169_0_0_6"/>
<reference evidence="1 2" key="1">
    <citation type="journal article" date="2012" name="J. Bacteriol.">
        <title>Genome sequence of Pectobacterium sp. strain SCC3193.</title>
        <authorList>
            <person name="Koskinen J.P."/>
            <person name="Laine P."/>
            <person name="Niemi O."/>
            <person name="Nykyri J."/>
            <person name="Harjunpaa H."/>
            <person name="Auvinen P."/>
            <person name="Paulin L."/>
            <person name="Pirhonen M."/>
            <person name="Palva T."/>
            <person name="Holm L."/>
        </authorList>
    </citation>
    <scope>NUCLEOTIDE SEQUENCE [LARGE SCALE GENOMIC DNA]</scope>
    <source>
        <strain evidence="1 2">SCC3193</strain>
    </source>
</reference>
<name>A0A0H3I0W9_PECPM</name>
<dbReference type="KEGG" id="pec:W5S_1620"/>
<dbReference type="Proteomes" id="UP000008044">
    <property type="component" value="Chromosome"/>
</dbReference>
<gene>
    <name evidence="1" type="ordered locus">W5S_1620</name>
</gene>
<dbReference type="AlphaFoldDB" id="A0A0H3I0W9"/>
<dbReference type="PATRIC" id="fig|1166016.3.peg.1635"/>
<sequence>MKSSLVFLMLCVLMGCAQRQRDLPPVSGDPQPVNSPAIIQELTKHV</sequence>